<accession>A0A437CJ07</accession>
<feature type="transmembrane region" description="Helical" evidence="2">
    <location>
        <begin position="44"/>
        <end position="60"/>
    </location>
</feature>
<evidence type="ECO:0000256" key="2">
    <source>
        <dbReference type="SAM" id="Phobius"/>
    </source>
</evidence>
<evidence type="ECO:0000313" key="3">
    <source>
        <dbReference type="EMBL" id="RVE62534.1"/>
    </source>
</evidence>
<keyword evidence="4" id="KW-1185">Reference proteome</keyword>
<feature type="transmembrane region" description="Helical" evidence="2">
    <location>
        <begin position="103"/>
        <end position="127"/>
    </location>
</feature>
<keyword evidence="2" id="KW-0472">Membrane</keyword>
<dbReference type="Proteomes" id="UP000283210">
    <property type="component" value="Chromosome 16"/>
</dbReference>
<protein>
    <submittedName>
        <fullName evidence="3">Uncharacterized protein</fullName>
    </submittedName>
</protein>
<dbReference type="EMBL" id="CM012452">
    <property type="protein sequence ID" value="RVE62534.1"/>
    <property type="molecule type" value="Genomic_DNA"/>
</dbReference>
<dbReference type="OrthoDB" id="8962118at2759"/>
<keyword evidence="2" id="KW-1133">Transmembrane helix</keyword>
<dbReference type="AlphaFoldDB" id="A0A437CJ07"/>
<keyword evidence="2" id="KW-0812">Transmembrane</keyword>
<reference evidence="3 4" key="2">
    <citation type="submission" date="2019-01" db="EMBL/GenBank/DDBJ databases">
        <title>A chromosome length genome reference of the Java medaka (oryzias javanicus).</title>
        <authorList>
            <person name="Herpin A."/>
            <person name="Takehana Y."/>
            <person name="Naruse K."/>
            <person name="Ansai S."/>
            <person name="Kawaguchi M."/>
        </authorList>
    </citation>
    <scope>NUCLEOTIDE SEQUENCE [LARGE SCALE GENOMIC DNA]</scope>
    <source>
        <strain evidence="3">RS831</strain>
        <tissue evidence="3">Whole body</tissue>
    </source>
</reference>
<evidence type="ECO:0000256" key="1">
    <source>
        <dbReference type="SAM" id="MobiDB-lite"/>
    </source>
</evidence>
<feature type="region of interest" description="Disordered" evidence="1">
    <location>
        <begin position="64"/>
        <end position="96"/>
    </location>
</feature>
<evidence type="ECO:0000313" key="4">
    <source>
        <dbReference type="Proteomes" id="UP000283210"/>
    </source>
</evidence>
<organism evidence="3 4">
    <name type="scientific">Oryzias javanicus</name>
    <name type="common">Javanese ricefish</name>
    <name type="synonym">Aplocheilus javanicus</name>
    <dbReference type="NCBI Taxonomy" id="123683"/>
    <lineage>
        <taxon>Eukaryota</taxon>
        <taxon>Metazoa</taxon>
        <taxon>Chordata</taxon>
        <taxon>Craniata</taxon>
        <taxon>Vertebrata</taxon>
        <taxon>Euteleostomi</taxon>
        <taxon>Actinopterygii</taxon>
        <taxon>Neopterygii</taxon>
        <taxon>Teleostei</taxon>
        <taxon>Neoteleostei</taxon>
        <taxon>Acanthomorphata</taxon>
        <taxon>Ovalentaria</taxon>
        <taxon>Atherinomorphae</taxon>
        <taxon>Beloniformes</taxon>
        <taxon>Adrianichthyidae</taxon>
        <taxon>Oryziinae</taxon>
        <taxon>Oryzias</taxon>
    </lineage>
</organism>
<gene>
    <name evidence="3" type="ORF">OJAV_G00157970</name>
</gene>
<name>A0A437CJ07_ORYJA</name>
<sequence length="151" mass="16641">MQSKSKEQIRGGVTFQQANAEQFADVQRHLCGSAHFHHLKMMRLLFLSLLLLLPATPALSNDYEGSTPYDSDDEDDINPMTNIPLGNAPDKSTGSENSNEGQVLVIAIVVAVAVLVLTIVIVAVTCVRRRMQNREQGIYTVPTEQNHKTPI</sequence>
<reference evidence="3 4" key="1">
    <citation type="submission" date="2018-11" db="EMBL/GenBank/DDBJ databases">
        <authorList>
            <person name="Lopez-Roques C."/>
            <person name="Donnadieu C."/>
            <person name="Bouchez O."/>
            <person name="Klopp C."/>
            <person name="Cabau C."/>
            <person name="Zahm M."/>
        </authorList>
    </citation>
    <scope>NUCLEOTIDE SEQUENCE [LARGE SCALE GENOMIC DNA]</scope>
    <source>
        <strain evidence="3">RS831</strain>
        <tissue evidence="3">Whole body</tissue>
    </source>
</reference>
<proteinExistence type="predicted"/>